<feature type="transmembrane region" description="Helical" evidence="1">
    <location>
        <begin position="91"/>
        <end position="112"/>
    </location>
</feature>
<dbReference type="CDD" id="cd00038">
    <property type="entry name" value="CAP_ED"/>
    <property type="match status" value="1"/>
</dbReference>
<dbReference type="AlphaFoldDB" id="A0A8J2HR06"/>
<feature type="transmembrane region" description="Helical" evidence="1">
    <location>
        <begin position="232"/>
        <end position="254"/>
    </location>
</feature>
<dbReference type="InterPro" id="IPR000595">
    <property type="entry name" value="cNMP-bd_dom"/>
</dbReference>
<keyword evidence="4" id="KW-1185">Reference proteome</keyword>
<dbReference type="Gene3D" id="1.10.287.70">
    <property type="match status" value="1"/>
</dbReference>
<protein>
    <submittedName>
        <fullName evidence="3">Similar to HCN1: Potassium/sodium hyperpolarization-activated cyclic nucleotide-gated channel 1 (Oryctolagus cuniculus)</fullName>
    </submittedName>
</protein>
<comment type="caution">
    <text evidence="3">The sequence shown here is derived from an EMBL/GenBank/DDBJ whole genome shotgun (WGS) entry which is preliminary data.</text>
</comment>
<dbReference type="SUPFAM" id="SSF81324">
    <property type="entry name" value="Voltage-gated potassium channels"/>
    <property type="match status" value="1"/>
</dbReference>
<proteinExistence type="predicted"/>
<reference evidence="3" key="1">
    <citation type="submission" date="2021-04" db="EMBL/GenBank/DDBJ databases">
        <authorList>
            <person name="Chebbi M.A.C M."/>
        </authorList>
    </citation>
    <scope>NUCLEOTIDE SEQUENCE</scope>
</reference>
<dbReference type="Gene3D" id="1.10.287.630">
    <property type="entry name" value="Helix hairpin bin"/>
    <property type="match status" value="1"/>
</dbReference>
<name>A0A8J2HR06_COTCN</name>
<evidence type="ECO:0000313" key="4">
    <source>
        <dbReference type="Proteomes" id="UP000786811"/>
    </source>
</evidence>
<dbReference type="Gene3D" id="2.60.120.10">
    <property type="entry name" value="Jelly Rolls"/>
    <property type="match status" value="1"/>
</dbReference>
<dbReference type="GO" id="GO:0005249">
    <property type="term" value="F:voltage-gated potassium channel activity"/>
    <property type="evidence" value="ECO:0007669"/>
    <property type="project" value="TreeGrafter"/>
</dbReference>
<dbReference type="GO" id="GO:0098855">
    <property type="term" value="C:HCN channel complex"/>
    <property type="evidence" value="ECO:0007669"/>
    <property type="project" value="TreeGrafter"/>
</dbReference>
<dbReference type="InterPro" id="IPR051413">
    <property type="entry name" value="K/Na_HCN_channel"/>
</dbReference>
<dbReference type="GO" id="GO:0035725">
    <property type="term" value="P:sodium ion transmembrane transport"/>
    <property type="evidence" value="ECO:0007669"/>
    <property type="project" value="TreeGrafter"/>
</dbReference>
<dbReference type="Proteomes" id="UP000786811">
    <property type="component" value="Unassembled WGS sequence"/>
</dbReference>
<dbReference type="EMBL" id="CAJNRD030001124">
    <property type="protein sequence ID" value="CAG5107469.1"/>
    <property type="molecule type" value="Genomic_DNA"/>
</dbReference>
<feature type="transmembrane region" description="Helical" evidence="1">
    <location>
        <begin position="161"/>
        <end position="179"/>
    </location>
</feature>
<gene>
    <name evidence="3" type="ORF">HICCMSTLAB_LOCUS12759</name>
</gene>
<dbReference type="SMART" id="SM00100">
    <property type="entry name" value="cNMP"/>
    <property type="match status" value="1"/>
</dbReference>
<dbReference type="PROSITE" id="PS50042">
    <property type="entry name" value="CNMP_BINDING_3"/>
    <property type="match status" value="1"/>
</dbReference>
<dbReference type="PANTHER" id="PTHR45689:SF14">
    <property type="entry name" value="CYCLIC NUCLEOTIDE-GATED CATION CHANNEL SUBUNIT A-LIKE PROTEIN"/>
    <property type="match status" value="1"/>
</dbReference>
<feature type="transmembrane region" description="Helical" evidence="1">
    <location>
        <begin position="124"/>
        <end position="140"/>
    </location>
</feature>
<dbReference type="OrthoDB" id="2021138at2759"/>
<feature type="transmembrane region" description="Helical" evidence="1">
    <location>
        <begin position="304"/>
        <end position="330"/>
    </location>
</feature>
<sequence>MATSFFNSWDSNFELPQSNIKLPLYSPEWAENKDSFSRLKLSCLASYKHPCCEKYLNSIASVSNERRRQCQYSHPWVIHPFSATRFYWESFMTVIYALSFIIIPFMTSFIVFDFKVIRLDRVSPIFYLFFWVDISMNFITGVHGRDKKIIILDQREIIQKYISGFFSIDLLTSLPYDHITYYWRKLPGPKSSFFVALINVLPMLKLIRYVTFDNNVSQLFEISDFICRISKILLISVYLVYWFTCLCYLVPVLVVHFDQVFVKDCDCWLINIIDDDIPVRFKSSFFIILQNFMTTGIRAIEPEFTVHTIICTLLMILGRFFWVYIIVLFFQIYNDKNTSQSGYQETMSQILAYTRQKQMPHYMRKRIESYYSYRFKNSYFREKKILSNLSEILREEITIYSCRRLIENLILFRNLPKDVITSIVSRLKFEIYLPNDLIFKAGNYGDCMFFLSSGTVALFTPTGKEICHLTEVSYFGEVSLLVKDQRRIASVIAIEVCEVYRLDRRDFRKYVAIHNDLFQQIERMAMTRMEKAILIEEQYKRNPLKRNQRSICRLT</sequence>
<evidence type="ECO:0000256" key="1">
    <source>
        <dbReference type="SAM" id="Phobius"/>
    </source>
</evidence>
<dbReference type="GO" id="GO:0003254">
    <property type="term" value="P:regulation of membrane depolarization"/>
    <property type="evidence" value="ECO:0007669"/>
    <property type="project" value="TreeGrafter"/>
</dbReference>
<accession>A0A8J2HR06</accession>
<dbReference type="InterPro" id="IPR014710">
    <property type="entry name" value="RmlC-like_jellyroll"/>
</dbReference>
<feature type="transmembrane region" description="Helical" evidence="1">
    <location>
        <begin position="191"/>
        <end position="211"/>
    </location>
</feature>
<evidence type="ECO:0000313" key="3">
    <source>
        <dbReference type="EMBL" id="CAG5107469.1"/>
    </source>
</evidence>
<keyword evidence="1" id="KW-1133">Transmembrane helix</keyword>
<dbReference type="InterPro" id="IPR018490">
    <property type="entry name" value="cNMP-bd_dom_sf"/>
</dbReference>
<keyword evidence="1" id="KW-0812">Transmembrane</keyword>
<dbReference type="Pfam" id="PF00027">
    <property type="entry name" value="cNMP_binding"/>
    <property type="match status" value="1"/>
</dbReference>
<dbReference type="PANTHER" id="PTHR45689">
    <property type="entry name" value="I[[H]] CHANNEL, ISOFORM E"/>
    <property type="match status" value="1"/>
</dbReference>
<evidence type="ECO:0000259" key="2">
    <source>
        <dbReference type="PROSITE" id="PS50042"/>
    </source>
</evidence>
<organism evidence="3 4">
    <name type="scientific">Cotesia congregata</name>
    <name type="common">Parasitoid wasp</name>
    <name type="synonym">Apanteles congregatus</name>
    <dbReference type="NCBI Taxonomy" id="51543"/>
    <lineage>
        <taxon>Eukaryota</taxon>
        <taxon>Metazoa</taxon>
        <taxon>Ecdysozoa</taxon>
        <taxon>Arthropoda</taxon>
        <taxon>Hexapoda</taxon>
        <taxon>Insecta</taxon>
        <taxon>Pterygota</taxon>
        <taxon>Neoptera</taxon>
        <taxon>Endopterygota</taxon>
        <taxon>Hymenoptera</taxon>
        <taxon>Apocrita</taxon>
        <taxon>Ichneumonoidea</taxon>
        <taxon>Braconidae</taxon>
        <taxon>Microgastrinae</taxon>
        <taxon>Cotesia</taxon>
    </lineage>
</organism>
<feature type="domain" description="Cyclic nucleotide-binding" evidence="2">
    <location>
        <begin position="411"/>
        <end position="511"/>
    </location>
</feature>
<keyword evidence="1" id="KW-0472">Membrane</keyword>
<dbReference type="SUPFAM" id="SSF51206">
    <property type="entry name" value="cAMP-binding domain-like"/>
    <property type="match status" value="1"/>
</dbReference>